<evidence type="ECO:0000313" key="1">
    <source>
        <dbReference type="EMBL" id="JAD94242.1"/>
    </source>
</evidence>
<reference evidence="1" key="2">
    <citation type="journal article" date="2015" name="Data Brief">
        <title>Shoot transcriptome of the giant reed, Arundo donax.</title>
        <authorList>
            <person name="Barrero R.A."/>
            <person name="Guerrero F.D."/>
            <person name="Moolhuijzen P."/>
            <person name="Goolsby J.A."/>
            <person name="Tidwell J."/>
            <person name="Bellgard S.E."/>
            <person name="Bellgard M.I."/>
        </authorList>
    </citation>
    <scope>NUCLEOTIDE SEQUENCE</scope>
    <source>
        <tissue evidence="1">Shoot tissue taken approximately 20 cm above the soil surface</tissue>
    </source>
</reference>
<accession>A0A0A9EDZ1</accession>
<protein>
    <submittedName>
        <fullName evidence="1">Uncharacterized protein</fullName>
    </submittedName>
</protein>
<dbReference type="EMBL" id="GBRH01203653">
    <property type="protein sequence ID" value="JAD94242.1"/>
    <property type="molecule type" value="Transcribed_RNA"/>
</dbReference>
<sequence length="53" mass="5894">MKSTVLEMCFFSGLRYRDGIIVRARLDVVRFSFSGACALTIPRSSVSSCQISM</sequence>
<proteinExistence type="predicted"/>
<dbReference type="AlphaFoldDB" id="A0A0A9EDZ1"/>
<reference evidence="1" key="1">
    <citation type="submission" date="2014-09" db="EMBL/GenBank/DDBJ databases">
        <authorList>
            <person name="Magalhaes I.L.F."/>
            <person name="Oliveira U."/>
            <person name="Santos F.R."/>
            <person name="Vidigal T.H.D.A."/>
            <person name="Brescovit A.D."/>
            <person name="Santos A.J."/>
        </authorList>
    </citation>
    <scope>NUCLEOTIDE SEQUENCE</scope>
    <source>
        <tissue evidence="1">Shoot tissue taken approximately 20 cm above the soil surface</tissue>
    </source>
</reference>
<organism evidence="1">
    <name type="scientific">Arundo donax</name>
    <name type="common">Giant reed</name>
    <name type="synonym">Donax arundinaceus</name>
    <dbReference type="NCBI Taxonomy" id="35708"/>
    <lineage>
        <taxon>Eukaryota</taxon>
        <taxon>Viridiplantae</taxon>
        <taxon>Streptophyta</taxon>
        <taxon>Embryophyta</taxon>
        <taxon>Tracheophyta</taxon>
        <taxon>Spermatophyta</taxon>
        <taxon>Magnoliopsida</taxon>
        <taxon>Liliopsida</taxon>
        <taxon>Poales</taxon>
        <taxon>Poaceae</taxon>
        <taxon>PACMAD clade</taxon>
        <taxon>Arundinoideae</taxon>
        <taxon>Arundineae</taxon>
        <taxon>Arundo</taxon>
    </lineage>
</organism>
<name>A0A0A9EDZ1_ARUDO</name>